<keyword evidence="9" id="KW-0627">Porphyrin biosynthesis</keyword>
<evidence type="ECO:0000256" key="6">
    <source>
        <dbReference type="ARBA" id="ARBA00022692"/>
    </source>
</evidence>
<feature type="domain" description="HemY N-terminal" evidence="11">
    <location>
        <begin position="26"/>
        <end position="132"/>
    </location>
</feature>
<keyword evidence="13" id="KW-1185">Reference proteome</keyword>
<dbReference type="Gene3D" id="1.25.40.10">
    <property type="entry name" value="Tetratricopeptide repeat domain"/>
    <property type="match status" value="1"/>
</dbReference>
<evidence type="ECO:0000313" key="12">
    <source>
        <dbReference type="EMBL" id="SHI01985.1"/>
    </source>
</evidence>
<sequence length="392" mass="43498">MIRLLFYAVLILAGLIIGPKLMEHKGYILIAVGDYTVETSVVAAVLILLVGFGLLQMLEWLVVKSVNLTGHTLALPSRWRKGKAKKHTLTGALALAEEDWQRAEQAMARGAKAGELPAINLLAAARAAHQRGDGQAWQGYLEQAQALPGVDDAVALTRIRYLLNEHKYVEARQALEALTVKQQAKPAALRLALQLYRAQEDWDALARLIPKLTSKQVLTGAELADLPAEVESLCLAQCSSLEALEQRWRGLNRPLRKHTQVQLAYLQGLARFEQHEKARKLLLEKLDKAQPQPALLALLPTISGDAAESLSHVLHRRYPKPEQPELLDCMAALAEQQEQWAEAGELRQQALELGPTAERYRALVTLQERLGQRDEALNSYRALLALLEPVKP</sequence>
<dbReference type="UniPathway" id="UPA00252"/>
<dbReference type="InterPro" id="IPR011990">
    <property type="entry name" value="TPR-like_helical_dom_sf"/>
</dbReference>
<evidence type="ECO:0000256" key="5">
    <source>
        <dbReference type="ARBA" id="ARBA00022519"/>
    </source>
</evidence>
<evidence type="ECO:0000259" key="11">
    <source>
        <dbReference type="Pfam" id="PF07219"/>
    </source>
</evidence>
<dbReference type="Proteomes" id="UP000184268">
    <property type="component" value="Unassembled WGS sequence"/>
</dbReference>
<evidence type="ECO:0000256" key="10">
    <source>
        <dbReference type="SAM" id="Phobius"/>
    </source>
</evidence>
<dbReference type="GO" id="GO:0042168">
    <property type="term" value="P:heme metabolic process"/>
    <property type="evidence" value="ECO:0007669"/>
    <property type="project" value="InterPro"/>
</dbReference>
<keyword evidence="5" id="KW-0997">Cell inner membrane</keyword>
<dbReference type="SUPFAM" id="SSF48452">
    <property type="entry name" value="TPR-like"/>
    <property type="match status" value="1"/>
</dbReference>
<evidence type="ECO:0000256" key="9">
    <source>
        <dbReference type="ARBA" id="ARBA00023244"/>
    </source>
</evidence>
<dbReference type="AlphaFoldDB" id="A0A1M5XQ61"/>
<dbReference type="STRING" id="299255.SAMN02745129_3604"/>
<organism evidence="12 13">
    <name type="scientific">Ferrimonas marina</name>
    <dbReference type="NCBI Taxonomy" id="299255"/>
    <lineage>
        <taxon>Bacteria</taxon>
        <taxon>Pseudomonadati</taxon>
        <taxon>Pseudomonadota</taxon>
        <taxon>Gammaproteobacteria</taxon>
        <taxon>Alteromonadales</taxon>
        <taxon>Ferrimonadaceae</taxon>
        <taxon>Ferrimonas</taxon>
    </lineage>
</organism>
<evidence type="ECO:0000256" key="1">
    <source>
        <dbReference type="ARBA" id="ARBA00002962"/>
    </source>
</evidence>
<dbReference type="RefSeq" id="WP_067659749.1">
    <property type="nucleotide sequence ID" value="NZ_FQXG01000006.1"/>
</dbReference>
<dbReference type="GO" id="GO:0005886">
    <property type="term" value="C:plasma membrane"/>
    <property type="evidence" value="ECO:0007669"/>
    <property type="project" value="UniProtKB-SubCell"/>
</dbReference>
<feature type="transmembrane region" description="Helical" evidence="10">
    <location>
        <begin position="35"/>
        <end position="55"/>
    </location>
</feature>
<keyword evidence="8 10" id="KW-0472">Membrane</keyword>
<evidence type="ECO:0000256" key="8">
    <source>
        <dbReference type="ARBA" id="ARBA00023136"/>
    </source>
</evidence>
<dbReference type="InterPro" id="IPR005254">
    <property type="entry name" value="Heme_biosyn_assoc_TPR_pro"/>
</dbReference>
<name>A0A1M5XQ61_9GAMM</name>
<dbReference type="EMBL" id="FQXG01000006">
    <property type="protein sequence ID" value="SHI01985.1"/>
    <property type="molecule type" value="Genomic_DNA"/>
</dbReference>
<dbReference type="NCBIfam" id="TIGR00540">
    <property type="entry name" value="TPR_hemY_coli"/>
    <property type="match status" value="1"/>
</dbReference>
<keyword evidence="6 10" id="KW-0812">Transmembrane</keyword>
<comment type="pathway">
    <text evidence="3">Porphyrin-containing compound metabolism; protoheme biosynthesis.</text>
</comment>
<evidence type="ECO:0000256" key="3">
    <source>
        <dbReference type="ARBA" id="ARBA00004744"/>
    </source>
</evidence>
<gene>
    <name evidence="12" type="ORF">SAMN02745129_3604</name>
</gene>
<protein>
    <submittedName>
        <fullName evidence="12">HemY protein</fullName>
    </submittedName>
</protein>
<comment type="subcellular location">
    <subcellularLocation>
        <location evidence="2">Cell inner membrane</location>
        <topology evidence="2">Multi-pass membrane protein</topology>
    </subcellularLocation>
</comment>
<keyword evidence="7 10" id="KW-1133">Transmembrane helix</keyword>
<keyword evidence="4" id="KW-1003">Cell membrane</keyword>
<dbReference type="OrthoDB" id="7067577at2"/>
<evidence type="ECO:0000256" key="2">
    <source>
        <dbReference type="ARBA" id="ARBA00004429"/>
    </source>
</evidence>
<accession>A0A1M5XQ61</accession>
<dbReference type="Pfam" id="PF07219">
    <property type="entry name" value="HemY_N"/>
    <property type="match status" value="1"/>
</dbReference>
<evidence type="ECO:0000256" key="4">
    <source>
        <dbReference type="ARBA" id="ARBA00022475"/>
    </source>
</evidence>
<reference evidence="12 13" key="1">
    <citation type="submission" date="2016-11" db="EMBL/GenBank/DDBJ databases">
        <authorList>
            <person name="Jaros S."/>
            <person name="Januszkiewicz K."/>
            <person name="Wedrychowicz H."/>
        </authorList>
    </citation>
    <scope>NUCLEOTIDE SEQUENCE [LARGE SCALE GENOMIC DNA]</scope>
    <source>
        <strain evidence="12 13">DSM 16917</strain>
    </source>
</reference>
<evidence type="ECO:0000256" key="7">
    <source>
        <dbReference type="ARBA" id="ARBA00022989"/>
    </source>
</evidence>
<evidence type="ECO:0000313" key="13">
    <source>
        <dbReference type="Proteomes" id="UP000184268"/>
    </source>
</evidence>
<proteinExistence type="predicted"/>
<comment type="function">
    <text evidence="1">Involved in a late step of protoheme IX synthesis.</text>
</comment>
<dbReference type="GO" id="GO:0006779">
    <property type="term" value="P:porphyrin-containing compound biosynthetic process"/>
    <property type="evidence" value="ECO:0007669"/>
    <property type="project" value="UniProtKB-KW"/>
</dbReference>
<dbReference type="InterPro" id="IPR010817">
    <property type="entry name" value="HemY_N"/>
</dbReference>